<sequence>MADVTKWIAARRFDEYLIAANHDPEAAQRLYEWNVSVSGAFFELICHVEVAVRKAVDDVLRELEVVESARVASAEGWWFASPTFLRESDLTFAQTAYRHLGSRQGTASRDKVLASMTFGVWDAVFGPAYEQLFRSHLVYAFPHRGPGFLRASVKRSLLALKNLRNRIAHHQAIFDLPLEERYEQATELLRWISPDLEEWVGTQCRVPELLNRKPSAAEAIAGVVPARNAWPLYQSVSAYVCQTGRYFRKISHLGFYAEGALQPEVPKILERIERVDWRPEEIERRMRSGSARDHRIAEVIRAARLAGWDEDEYQLFLLTTPDAEGITAGHVTLREALPNPRRGQGSAWVRRQRYASVSAMKRARVLGDLEQ</sequence>
<dbReference type="Proteomes" id="UP001646141">
    <property type="component" value="Unassembled WGS sequence"/>
</dbReference>
<gene>
    <name evidence="1" type="ORF">D3226_09510</name>
</gene>
<dbReference type="RefSeq" id="WP_202382310.1">
    <property type="nucleotide sequence ID" value="NZ_BAAAMA010000001.1"/>
</dbReference>
<accession>A0ABS1SPU3</accession>
<proteinExistence type="predicted"/>
<reference evidence="1 2" key="1">
    <citation type="submission" date="2018-09" db="EMBL/GenBank/DDBJ databases">
        <title>Comparative genomics of Leucobacter spp.</title>
        <authorList>
            <person name="Reis A.C."/>
            <person name="Kolvenbach B.A."/>
            <person name="Corvini P.F.X."/>
            <person name="Nunes O.C."/>
        </authorList>
    </citation>
    <scope>NUCLEOTIDE SEQUENCE [LARGE SCALE GENOMIC DNA]</scope>
    <source>
        <strain evidence="1 2">L-1</strain>
    </source>
</reference>
<comment type="caution">
    <text evidence="1">The sequence shown here is derived from an EMBL/GenBank/DDBJ whole genome shotgun (WGS) entry which is preliminary data.</text>
</comment>
<evidence type="ECO:0000313" key="1">
    <source>
        <dbReference type="EMBL" id="MBL3690195.1"/>
    </source>
</evidence>
<organism evidence="1 2">
    <name type="scientific">Leucobacter chromiireducens subsp. chromiireducens</name>
    <dbReference type="NCBI Taxonomy" id="660067"/>
    <lineage>
        <taxon>Bacteria</taxon>
        <taxon>Bacillati</taxon>
        <taxon>Actinomycetota</taxon>
        <taxon>Actinomycetes</taxon>
        <taxon>Micrococcales</taxon>
        <taxon>Microbacteriaceae</taxon>
        <taxon>Leucobacter</taxon>
    </lineage>
</organism>
<protein>
    <recommendedName>
        <fullName evidence="3">Abi-like protein</fullName>
    </recommendedName>
</protein>
<dbReference type="EMBL" id="QYAD01000003">
    <property type="protein sequence ID" value="MBL3690195.1"/>
    <property type="molecule type" value="Genomic_DNA"/>
</dbReference>
<keyword evidence="2" id="KW-1185">Reference proteome</keyword>
<evidence type="ECO:0000313" key="2">
    <source>
        <dbReference type="Proteomes" id="UP001646141"/>
    </source>
</evidence>
<evidence type="ECO:0008006" key="3">
    <source>
        <dbReference type="Google" id="ProtNLM"/>
    </source>
</evidence>
<name>A0ABS1SPU3_9MICO</name>